<name>A0ACB9TGP9_HOLOL</name>
<organism evidence="1 2">
    <name type="scientific">Holotrichia oblita</name>
    <name type="common">Chafer beetle</name>
    <dbReference type="NCBI Taxonomy" id="644536"/>
    <lineage>
        <taxon>Eukaryota</taxon>
        <taxon>Metazoa</taxon>
        <taxon>Ecdysozoa</taxon>
        <taxon>Arthropoda</taxon>
        <taxon>Hexapoda</taxon>
        <taxon>Insecta</taxon>
        <taxon>Pterygota</taxon>
        <taxon>Neoptera</taxon>
        <taxon>Endopterygota</taxon>
        <taxon>Coleoptera</taxon>
        <taxon>Polyphaga</taxon>
        <taxon>Scarabaeiformia</taxon>
        <taxon>Scarabaeidae</taxon>
        <taxon>Melolonthinae</taxon>
        <taxon>Holotrichia</taxon>
    </lineage>
</organism>
<gene>
    <name evidence="1" type="ORF">MML48_3g00003736</name>
</gene>
<evidence type="ECO:0000313" key="2">
    <source>
        <dbReference type="Proteomes" id="UP001056778"/>
    </source>
</evidence>
<dbReference type="Proteomes" id="UP001056778">
    <property type="component" value="Chromosome 3"/>
</dbReference>
<proteinExistence type="predicted"/>
<protein>
    <submittedName>
        <fullName evidence="1">Alpha-tocopherol transfer protein-related</fullName>
    </submittedName>
</protein>
<comment type="caution">
    <text evidence="1">The sequence shown here is derived from an EMBL/GenBank/DDBJ whole genome shotgun (WGS) entry which is preliminary data.</text>
</comment>
<accession>A0ACB9TGP9</accession>
<keyword evidence="2" id="KW-1185">Reference proteome</keyword>
<evidence type="ECO:0000313" key="1">
    <source>
        <dbReference type="EMBL" id="KAI4465975.1"/>
    </source>
</evidence>
<dbReference type="EMBL" id="CM043017">
    <property type="protein sequence ID" value="KAI4465975.1"/>
    <property type="molecule type" value="Genomic_DNA"/>
</dbReference>
<reference evidence="1" key="1">
    <citation type="submission" date="2022-04" db="EMBL/GenBank/DDBJ databases">
        <title>Chromosome-scale genome assembly of Holotrichia oblita Faldermann.</title>
        <authorList>
            <person name="Rongchong L."/>
        </authorList>
    </citation>
    <scope>NUCLEOTIDE SEQUENCE</scope>
    <source>
        <strain evidence="1">81SQS9</strain>
    </source>
</reference>
<sequence length="332" mass="38377">MEEAIFLRRDDGEPFIQLGENILRLEEDEIDGHYVKKAEIELRETPDIVEKAIEEIKELIKGRVSVLKAFMLYCGSFVLAEEGLYVPLDDTAFLLKYLRPHKFYATSAFRVMRKFYKFKLKYPKYSSSLLPVTVEKAYLDEMIYFFPRRTATGSRVMSVNVGNKWNPKEVSLTILIKALLVALEIAMAEPRTQVGGVHILLDLNGLSLSHITQFTPSLAKMILWIVQDCVAIRLKGVYVINQLPIFKLVYRIFKPFLAEKLKNRLHFIGTDWNTLKMHIDEECLPARLGGTLNSPDYPGHYLYQVIEHYTYRYEELAGFGFETEKAVTEEIS</sequence>